<protein>
    <submittedName>
        <fullName evidence="11">Galactosylceramide sulfotransferase</fullName>
    </submittedName>
</protein>
<proteinExistence type="inferred from homology"/>
<dbReference type="SUPFAM" id="SSF52540">
    <property type="entry name" value="P-loop containing nucleoside triphosphate hydrolases"/>
    <property type="match status" value="1"/>
</dbReference>
<keyword evidence="7" id="KW-0333">Golgi apparatus</keyword>
<evidence type="ECO:0000313" key="11">
    <source>
        <dbReference type="EMBL" id="KAJ8038112.1"/>
    </source>
</evidence>
<evidence type="ECO:0000313" key="12">
    <source>
        <dbReference type="Proteomes" id="UP001152320"/>
    </source>
</evidence>
<dbReference type="GO" id="GO:0001733">
    <property type="term" value="F:galactosylceramide sulfotransferase activity"/>
    <property type="evidence" value="ECO:0007669"/>
    <property type="project" value="InterPro"/>
</dbReference>
<accession>A0A9Q1H753</accession>
<dbReference type="GO" id="GO:0009247">
    <property type="term" value="P:glycolipid biosynthetic process"/>
    <property type="evidence" value="ECO:0007669"/>
    <property type="project" value="InterPro"/>
</dbReference>
<evidence type="ECO:0000256" key="8">
    <source>
        <dbReference type="ARBA" id="ARBA00023136"/>
    </source>
</evidence>
<evidence type="ECO:0000256" key="6">
    <source>
        <dbReference type="ARBA" id="ARBA00022989"/>
    </source>
</evidence>
<dbReference type="InterPro" id="IPR009729">
    <property type="entry name" value="Gal-3-0_sulfotransfrase"/>
</dbReference>
<comment type="similarity">
    <text evidence="2">Belongs to the galactose-3-O-sulfotransferase family.</text>
</comment>
<dbReference type="OrthoDB" id="514299at2759"/>
<keyword evidence="4 10" id="KW-0812">Transmembrane</keyword>
<dbReference type="InterPro" id="IPR027417">
    <property type="entry name" value="P-loop_NTPase"/>
</dbReference>
<evidence type="ECO:0000256" key="10">
    <source>
        <dbReference type="SAM" id="Phobius"/>
    </source>
</evidence>
<evidence type="ECO:0000256" key="2">
    <source>
        <dbReference type="ARBA" id="ARBA00008124"/>
    </source>
</evidence>
<dbReference type="PANTHER" id="PTHR14647">
    <property type="entry name" value="GALACTOSE-3-O-SULFOTRANSFERASE"/>
    <property type="match status" value="1"/>
</dbReference>
<dbReference type="Proteomes" id="UP001152320">
    <property type="component" value="Chromosome 8"/>
</dbReference>
<evidence type="ECO:0000256" key="1">
    <source>
        <dbReference type="ARBA" id="ARBA00004323"/>
    </source>
</evidence>
<keyword evidence="3" id="KW-0808">Transferase</keyword>
<name>A0A9Q1H753_HOLLE</name>
<evidence type="ECO:0000256" key="7">
    <source>
        <dbReference type="ARBA" id="ARBA00023034"/>
    </source>
</evidence>
<comment type="caution">
    <text evidence="11">The sequence shown here is derived from an EMBL/GenBank/DDBJ whole genome shotgun (WGS) entry which is preliminary data.</text>
</comment>
<keyword evidence="6 10" id="KW-1133">Transmembrane helix</keyword>
<evidence type="ECO:0000256" key="4">
    <source>
        <dbReference type="ARBA" id="ARBA00022692"/>
    </source>
</evidence>
<sequence>MQVYVGIIFCGRLTHALINCEDNMKVDTRIFNVIALTASIVVFVYLASVEDQTTRNLIMKSWEENPFVSRDFSETEMEQPCTPLSNVVFIKTHKTGSTTIQSILYRYGLSRNLSLVFRRQNERNGHIPYGHITESSPRELFLPVLGKVDCSYKGYNISAIHVVHNRPVMETYMNPGSKYITILRNPASQLMSAFLFFHLDRKVKGNSSTEVKLINFMDGTTWKKSPYGRNGQSHYLGLDQSDFDDHFKINKMIQTLSKELDLVLISDYFEESLVLLKQELCWSFEDVVFTVQNNRSRPKPQLSPTLLTKMRSFNNADFLLYEHFNRTLWERIEKQGPKFWRDLREFKRVQNETMHKCFNSSTMPPKFNHSGDMNTFCEQYAGSFRLFKHLFNKQRREC</sequence>
<dbReference type="AlphaFoldDB" id="A0A9Q1H753"/>
<keyword evidence="12" id="KW-1185">Reference proteome</keyword>
<comment type="subcellular location">
    <subcellularLocation>
        <location evidence="1">Golgi apparatus membrane</location>
        <topology evidence="1">Single-pass type II membrane protein</topology>
    </subcellularLocation>
</comment>
<dbReference type="EMBL" id="JAIZAY010000008">
    <property type="protein sequence ID" value="KAJ8038112.1"/>
    <property type="molecule type" value="Genomic_DNA"/>
</dbReference>
<dbReference type="GO" id="GO:0000139">
    <property type="term" value="C:Golgi membrane"/>
    <property type="evidence" value="ECO:0007669"/>
    <property type="project" value="UniProtKB-SubCell"/>
</dbReference>
<organism evidence="11 12">
    <name type="scientific">Holothuria leucospilota</name>
    <name type="common">Black long sea cucumber</name>
    <name type="synonym">Mertensiothuria leucospilota</name>
    <dbReference type="NCBI Taxonomy" id="206669"/>
    <lineage>
        <taxon>Eukaryota</taxon>
        <taxon>Metazoa</taxon>
        <taxon>Echinodermata</taxon>
        <taxon>Eleutherozoa</taxon>
        <taxon>Echinozoa</taxon>
        <taxon>Holothuroidea</taxon>
        <taxon>Aspidochirotacea</taxon>
        <taxon>Aspidochirotida</taxon>
        <taxon>Holothuriidae</taxon>
        <taxon>Holothuria</taxon>
    </lineage>
</organism>
<feature type="transmembrane region" description="Helical" evidence="10">
    <location>
        <begin position="30"/>
        <end position="49"/>
    </location>
</feature>
<keyword evidence="5" id="KW-0735">Signal-anchor</keyword>
<dbReference type="PANTHER" id="PTHR14647:SF85">
    <property type="entry name" value="GALACTOSYLCERAMIDE SULFOTRANSFERASE-LIKE"/>
    <property type="match status" value="1"/>
</dbReference>
<keyword evidence="8 10" id="KW-0472">Membrane</keyword>
<reference evidence="11" key="1">
    <citation type="submission" date="2021-10" db="EMBL/GenBank/DDBJ databases">
        <title>Tropical sea cucumber genome reveals ecological adaptation and Cuvierian tubules defense mechanism.</title>
        <authorList>
            <person name="Chen T."/>
        </authorList>
    </citation>
    <scope>NUCLEOTIDE SEQUENCE</scope>
    <source>
        <strain evidence="11">Nanhai2018</strain>
        <tissue evidence="11">Muscle</tissue>
    </source>
</reference>
<evidence type="ECO:0000256" key="3">
    <source>
        <dbReference type="ARBA" id="ARBA00022679"/>
    </source>
</evidence>
<evidence type="ECO:0000256" key="9">
    <source>
        <dbReference type="ARBA" id="ARBA00023180"/>
    </source>
</evidence>
<dbReference type="Gene3D" id="3.40.50.300">
    <property type="entry name" value="P-loop containing nucleotide triphosphate hydrolases"/>
    <property type="match status" value="1"/>
</dbReference>
<dbReference type="Pfam" id="PF06990">
    <property type="entry name" value="Gal-3-0_sulfotr"/>
    <property type="match status" value="1"/>
</dbReference>
<evidence type="ECO:0000256" key="5">
    <source>
        <dbReference type="ARBA" id="ARBA00022968"/>
    </source>
</evidence>
<gene>
    <name evidence="11" type="ORF">HOLleu_19097</name>
</gene>
<keyword evidence="9" id="KW-0325">Glycoprotein</keyword>